<dbReference type="EC" id="2.3.2.27" evidence="3"/>
<accession>A0ABM1NHU8</accession>
<proteinExistence type="predicted"/>
<dbReference type="InterPro" id="IPR013083">
    <property type="entry name" value="Znf_RING/FYVE/PHD"/>
</dbReference>
<keyword evidence="4" id="KW-0808">Transferase</keyword>
<sequence length="394" mass="44659">MAPRRSVRSVKSVNNVNYSNITLGDVLCPICRCILIQPVTLPCSHDYCLPCFEGTLANANLTCPLCRIRFGSWHRIAKKDNKIVNEKLWDVLQQKFADHVQNRLRGVEENLEEDAPIHLTTPETSSKSEDIKKRLRPLDKFIKKGSDSDKNSVAPTVLKNIFSTKVTSIKQKMNFTVEVSDSNDSIENECKYFKPIDHRNIPPSQFVTIVKVPARFEKTNPGPIKAPSGNSLLAFGCNGSAFARFETVSPILPPTITSPNMRLRKRKRIAEPEKPSKALKIPKVAQHAPKRRPSIKDLCCKVEPPKRTKMTLRDRKISGSPFRGFDASEMNLNGLKSTETKEVQMKKDLEYAKKLQEQFNKERYSTRSSITCGNNIRKQRQLTITEIMSTSKCK</sequence>
<dbReference type="InterPro" id="IPR001841">
    <property type="entry name" value="Znf_RING"/>
</dbReference>
<comment type="catalytic activity">
    <reaction evidence="1">
        <text>S-ubiquitinyl-[E2 ubiquitin-conjugating enzyme]-L-cysteine + [acceptor protein]-L-lysine = [E2 ubiquitin-conjugating enzyme]-L-cysteine + N(6)-ubiquitinyl-[acceptor protein]-L-lysine.</text>
        <dbReference type="EC" id="2.3.2.27"/>
    </reaction>
</comment>
<protein>
    <recommendedName>
        <fullName evidence="3">RING-type E3 ubiquitin transferase</fullName>
        <ecNumber evidence="3">2.3.2.27</ecNumber>
    </recommendedName>
</protein>
<dbReference type="Pfam" id="PF00097">
    <property type="entry name" value="zf-C3HC4"/>
    <property type="match status" value="1"/>
</dbReference>
<dbReference type="Proteomes" id="UP000695000">
    <property type="component" value="Unplaced"/>
</dbReference>
<comment type="subcellular location">
    <subcellularLocation>
        <location evidence="2">Nucleus</location>
    </subcellularLocation>
</comment>
<evidence type="ECO:0000256" key="4">
    <source>
        <dbReference type="ARBA" id="ARBA00022679"/>
    </source>
</evidence>
<evidence type="ECO:0000259" key="12">
    <source>
        <dbReference type="PROSITE" id="PS50089"/>
    </source>
</evidence>
<evidence type="ECO:0000256" key="7">
    <source>
        <dbReference type="ARBA" id="ARBA00022771"/>
    </source>
</evidence>
<evidence type="ECO:0000256" key="6">
    <source>
        <dbReference type="ARBA" id="ARBA00022763"/>
    </source>
</evidence>
<dbReference type="PROSITE" id="PS50089">
    <property type="entry name" value="ZF_RING_2"/>
    <property type="match status" value="1"/>
</dbReference>
<evidence type="ECO:0000313" key="14">
    <source>
        <dbReference type="RefSeq" id="XP_017786398.1"/>
    </source>
</evidence>
<dbReference type="SUPFAM" id="SSF57850">
    <property type="entry name" value="RING/U-box"/>
    <property type="match status" value="1"/>
</dbReference>
<evidence type="ECO:0000256" key="3">
    <source>
        <dbReference type="ARBA" id="ARBA00012483"/>
    </source>
</evidence>
<evidence type="ECO:0000313" key="13">
    <source>
        <dbReference type="Proteomes" id="UP000695000"/>
    </source>
</evidence>
<dbReference type="SMART" id="SM00184">
    <property type="entry name" value="RING"/>
    <property type="match status" value="1"/>
</dbReference>
<evidence type="ECO:0000256" key="10">
    <source>
        <dbReference type="ARBA" id="ARBA00023242"/>
    </source>
</evidence>
<evidence type="ECO:0000256" key="2">
    <source>
        <dbReference type="ARBA" id="ARBA00004123"/>
    </source>
</evidence>
<evidence type="ECO:0000256" key="8">
    <source>
        <dbReference type="ARBA" id="ARBA00022786"/>
    </source>
</evidence>
<keyword evidence="5" id="KW-0479">Metal-binding</keyword>
<feature type="domain" description="RING-type" evidence="12">
    <location>
        <begin position="28"/>
        <end position="67"/>
    </location>
</feature>
<name>A0ABM1NHU8_NICVS</name>
<dbReference type="InterPro" id="IPR018957">
    <property type="entry name" value="Znf_C3HC4_RING-type"/>
</dbReference>
<keyword evidence="7 11" id="KW-0863">Zinc-finger</keyword>
<dbReference type="PANTHER" id="PTHR23328">
    <property type="entry name" value="RING-TYPE DOMAIN-CONTAINING PROTEIN"/>
    <property type="match status" value="1"/>
</dbReference>
<keyword evidence="13" id="KW-1185">Reference proteome</keyword>
<dbReference type="GeneID" id="108569382"/>
<keyword evidence="8" id="KW-0833">Ubl conjugation pathway</keyword>
<reference evidence="14" key="1">
    <citation type="submission" date="2025-08" db="UniProtKB">
        <authorList>
            <consortium name="RefSeq"/>
        </authorList>
    </citation>
    <scope>IDENTIFICATION</scope>
    <source>
        <tissue evidence="14">Whole Larva</tissue>
    </source>
</reference>
<dbReference type="Gene3D" id="3.30.40.10">
    <property type="entry name" value="Zinc/RING finger domain, C3HC4 (zinc finger)"/>
    <property type="match status" value="1"/>
</dbReference>
<dbReference type="RefSeq" id="XP_017786398.1">
    <property type="nucleotide sequence ID" value="XM_017930909.1"/>
</dbReference>
<keyword evidence="6" id="KW-0227">DNA damage</keyword>
<keyword evidence="9" id="KW-0862">Zinc</keyword>
<keyword evidence="10" id="KW-0539">Nucleus</keyword>
<evidence type="ECO:0000256" key="1">
    <source>
        <dbReference type="ARBA" id="ARBA00000900"/>
    </source>
</evidence>
<dbReference type="PANTHER" id="PTHR23328:SF0">
    <property type="entry name" value="RING-TYPE DOMAIN-CONTAINING PROTEIN"/>
    <property type="match status" value="1"/>
</dbReference>
<evidence type="ECO:0000256" key="5">
    <source>
        <dbReference type="ARBA" id="ARBA00022723"/>
    </source>
</evidence>
<gene>
    <name evidence="14" type="primary">LOC108569382</name>
</gene>
<dbReference type="InterPro" id="IPR051657">
    <property type="entry name" value="RNF168/RNF169_E3_ubiq-ligase"/>
</dbReference>
<evidence type="ECO:0000256" key="9">
    <source>
        <dbReference type="ARBA" id="ARBA00022833"/>
    </source>
</evidence>
<organism evidence="13 14">
    <name type="scientific">Nicrophorus vespilloides</name>
    <name type="common">Boreal carrion beetle</name>
    <dbReference type="NCBI Taxonomy" id="110193"/>
    <lineage>
        <taxon>Eukaryota</taxon>
        <taxon>Metazoa</taxon>
        <taxon>Ecdysozoa</taxon>
        <taxon>Arthropoda</taxon>
        <taxon>Hexapoda</taxon>
        <taxon>Insecta</taxon>
        <taxon>Pterygota</taxon>
        <taxon>Neoptera</taxon>
        <taxon>Endopterygota</taxon>
        <taxon>Coleoptera</taxon>
        <taxon>Polyphaga</taxon>
        <taxon>Staphyliniformia</taxon>
        <taxon>Silphidae</taxon>
        <taxon>Nicrophorinae</taxon>
        <taxon>Nicrophorus</taxon>
    </lineage>
</organism>
<evidence type="ECO:0000256" key="11">
    <source>
        <dbReference type="PROSITE-ProRule" id="PRU00175"/>
    </source>
</evidence>